<dbReference type="STRING" id="65489.A0A0D3H3M3"/>
<dbReference type="Proteomes" id="UP000026960">
    <property type="component" value="Chromosome 9"/>
</dbReference>
<dbReference type="eggNOG" id="ENOG502S7BK">
    <property type="taxonomic scope" value="Eukaryota"/>
</dbReference>
<evidence type="ECO:0000313" key="4">
    <source>
        <dbReference type="Proteomes" id="UP000026960"/>
    </source>
</evidence>
<dbReference type="PANTHER" id="PTHR34271">
    <property type="entry name" value="NUCLEOLAR HISTONE METHYLTRANSFERASE-RELATED PROTEIN"/>
    <property type="match status" value="1"/>
</dbReference>
<evidence type="ECO:0000256" key="1">
    <source>
        <dbReference type="SAM" id="MobiDB-lite"/>
    </source>
</evidence>
<dbReference type="HOGENOM" id="CLU_080833_1_0_1"/>
<proteinExistence type="predicted"/>
<dbReference type="AlphaFoldDB" id="A0A0D3H3M3"/>
<evidence type="ECO:0000259" key="2">
    <source>
        <dbReference type="Pfam" id="PF10440"/>
    </source>
</evidence>
<name>A0A0D3H3M3_9ORYZ</name>
<sequence length="299" mass="33942">MASWDGNGGGLGSFVWSYHGGDEGIMVLMCSALLRMEPRRPILVVWLRLIPRLSYIRPGEKKWCEAGGPKSEACAAFDSRGMISGGGGSLSVTLFGLSSFGVWRGEEETFRFRRRLPPLFAMPRQRPKKGERRIDAAIDHFTPMGYATADVRAVVKKLLQVYGGNDGWPFLEEDSYRVVQEALFEKQEQEDHQQQPHPHPQQLEEAPLEDKSMSIIEVHNVMPAETEQQVEDADPMLVDLPAVEATLPLPEAKVTYGTRRPCYGWIEEYESESDNEEQPARLICKRKRPSRWDVKPINW</sequence>
<dbReference type="InterPro" id="IPR018848">
    <property type="entry name" value="WIYLD_domain"/>
</dbReference>
<feature type="region of interest" description="Disordered" evidence="1">
    <location>
        <begin position="186"/>
        <end position="207"/>
    </location>
</feature>
<feature type="domain" description="WIYLD" evidence="2">
    <location>
        <begin position="127"/>
        <end position="189"/>
    </location>
</feature>
<accession>A0A0D3H3M3</accession>
<keyword evidence="4" id="KW-1185">Reference proteome</keyword>
<dbReference type="PANTHER" id="PTHR34271:SF1">
    <property type="entry name" value="NUCLEOLAR HISTONE METHYLTRANSFERASE-RELATED PROTEIN"/>
    <property type="match status" value="1"/>
</dbReference>
<protein>
    <recommendedName>
        <fullName evidence="2">WIYLD domain-containing protein</fullName>
    </recommendedName>
</protein>
<reference evidence="3" key="1">
    <citation type="journal article" date="2009" name="Rice">
        <title>De Novo Next Generation Sequencing of Plant Genomes.</title>
        <authorList>
            <person name="Rounsley S."/>
            <person name="Marri P.R."/>
            <person name="Yu Y."/>
            <person name="He R."/>
            <person name="Sisneros N."/>
            <person name="Goicoechea J.L."/>
            <person name="Lee S.J."/>
            <person name="Angelova A."/>
            <person name="Kudrna D."/>
            <person name="Luo M."/>
            <person name="Affourtit J."/>
            <person name="Desany B."/>
            <person name="Knight J."/>
            <person name="Niazi F."/>
            <person name="Egholm M."/>
            <person name="Wing R.A."/>
        </authorList>
    </citation>
    <scope>NUCLEOTIDE SEQUENCE [LARGE SCALE GENOMIC DNA]</scope>
    <source>
        <strain evidence="3">cv. IRGC 105608</strain>
    </source>
</reference>
<dbReference type="Gramene" id="OBART09G00710.1">
    <property type="protein sequence ID" value="OBART09G00710.1"/>
    <property type="gene ID" value="OBART09G00710"/>
</dbReference>
<dbReference type="Pfam" id="PF10440">
    <property type="entry name" value="WIYLD"/>
    <property type="match status" value="1"/>
</dbReference>
<organism evidence="3">
    <name type="scientific">Oryza barthii</name>
    <dbReference type="NCBI Taxonomy" id="65489"/>
    <lineage>
        <taxon>Eukaryota</taxon>
        <taxon>Viridiplantae</taxon>
        <taxon>Streptophyta</taxon>
        <taxon>Embryophyta</taxon>
        <taxon>Tracheophyta</taxon>
        <taxon>Spermatophyta</taxon>
        <taxon>Magnoliopsida</taxon>
        <taxon>Liliopsida</taxon>
        <taxon>Poales</taxon>
        <taxon>Poaceae</taxon>
        <taxon>BOP clade</taxon>
        <taxon>Oryzoideae</taxon>
        <taxon>Oryzeae</taxon>
        <taxon>Oryzinae</taxon>
        <taxon>Oryza</taxon>
    </lineage>
</organism>
<evidence type="ECO:0000313" key="3">
    <source>
        <dbReference type="EnsemblPlants" id="OBART09G00710.1"/>
    </source>
</evidence>
<reference evidence="3" key="2">
    <citation type="submission" date="2015-03" db="UniProtKB">
        <authorList>
            <consortium name="EnsemblPlants"/>
        </authorList>
    </citation>
    <scope>IDENTIFICATION</scope>
</reference>
<dbReference type="EnsemblPlants" id="OBART09G00710.1">
    <property type="protein sequence ID" value="OBART09G00710.1"/>
    <property type="gene ID" value="OBART09G00710"/>
</dbReference>
<dbReference type="InterPro" id="IPR043017">
    <property type="entry name" value="WIYLD_dom_sf"/>
</dbReference>
<dbReference type="Gene3D" id="1.10.8.850">
    <property type="entry name" value="Histone-lysine N methyltransferase , C-terminal domain-like"/>
    <property type="match status" value="1"/>
</dbReference>
<dbReference type="PaxDb" id="65489-OBART09G00710.1"/>